<feature type="non-terminal residue" evidence="2">
    <location>
        <position position="1"/>
    </location>
</feature>
<sequence length="29" mass="2822">TELSASGEFSTSGFTGIELSSSGSGVLIT</sequence>
<evidence type="ECO:0000313" key="2">
    <source>
        <dbReference type="EMBL" id="MCI37336.1"/>
    </source>
</evidence>
<evidence type="ECO:0000313" key="3">
    <source>
        <dbReference type="Proteomes" id="UP000265520"/>
    </source>
</evidence>
<feature type="region of interest" description="Disordered" evidence="1">
    <location>
        <begin position="1"/>
        <end position="29"/>
    </location>
</feature>
<organism evidence="2 3">
    <name type="scientific">Trifolium medium</name>
    <dbReference type="NCBI Taxonomy" id="97028"/>
    <lineage>
        <taxon>Eukaryota</taxon>
        <taxon>Viridiplantae</taxon>
        <taxon>Streptophyta</taxon>
        <taxon>Embryophyta</taxon>
        <taxon>Tracheophyta</taxon>
        <taxon>Spermatophyta</taxon>
        <taxon>Magnoliopsida</taxon>
        <taxon>eudicotyledons</taxon>
        <taxon>Gunneridae</taxon>
        <taxon>Pentapetalae</taxon>
        <taxon>rosids</taxon>
        <taxon>fabids</taxon>
        <taxon>Fabales</taxon>
        <taxon>Fabaceae</taxon>
        <taxon>Papilionoideae</taxon>
        <taxon>50 kb inversion clade</taxon>
        <taxon>NPAAA clade</taxon>
        <taxon>Hologalegina</taxon>
        <taxon>IRL clade</taxon>
        <taxon>Trifolieae</taxon>
        <taxon>Trifolium</taxon>
    </lineage>
</organism>
<name>A0A392RP62_9FABA</name>
<keyword evidence="3" id="KW-1185">Reference proteome</keyword>
<accession>A0A392RP62</accession>
<evidence type="ECO:0000256" key="1">
    <source>
        <dbReference type="SAM" id="MobiDB-lite"/>
    </source>
</evidence>
<dbReference type="AlphaFoldDB" id="A0A392RP62"/>
<comment type="caution">
    <text evidence="2">The sequence shown here is derived from an EMBL/GenBank/DDBJ whole genome shotgun (WGS) entry which is preliminary data.</text>
</comment>
<protein>
    <submittedName>
        <fullName evidence="2">Uncharacterized protein</fullName>
    </submittedName>
</protein>
<dbReference type="EMBL" id="LXQA010243472">
    <property type="protein sequence ID" value="MCI37336.1"/>
    <property type="molecule type" value="Genomic_DNA"/>
</dbReference>
<reference evidence="2 3" key="1">
    <citation type="journal article" date="2018" name="Front. Plant Sci.">
        <title>Red Clover (Trifolium pratense) and Zigzag Clover (T. medium) - A Picture of Genomic Similarities and Differences.</title>
        <authorList>
            <person name="Dluhosova J."/>
            <person name="Istvanek J."/>
            <person name="Nedelnik J."/>
            <person name="Repkova J."/>
        </authorList>
    </citation>
    <scope>NUCLEOTIDE SEQUENCE [LARGE SCALE GENOMIC DNA]</scope>
    <source>
        <strain evidence="3">cv. 10/8</strain>
        <tissue evidence="2">Leaf</tissue>
    </source>
</reference>
<dbReference type="Proteomes" id="UP000265520">
    <property type="component" value="Unassembled WGS sequence"/>
</dbReference>
<proteinExistence type="predicted"/>